<organism evidence="1">
    <name type="scientific">marine sediment metagenome</name>
    <dbReference type="NCBI Taxonomy" id="412755"/>
    <lineage>
        <taxon>unclassified sequences</taxon>
        <taxon>metagenomes</taxon>
        <taxon>ecological metagenomes</taxon>
    </lineage>
</organism>
<proteinExistence type="predicted"/>
<accession>X0TXC6</accession>
<sequence>AENGKEYDVVLRSTLLDRLTAGLGCGRVRYDVETEGEGENEQLVSESAPIDYYYWNDVLWSWARNWTEVRWLAYRSYLTKEEVKERFGEKAADGVELKKQHSKESEGQSTEDDKQGSWLKAEIWEIWDKEKGEVVWFNQGYKRILDTKKDPLQLSGFFPSPPFFLANPTSTLYIPTPDFILSEDLYNEIDTLQTRIAILTEAVKAVGVYDAAADGIKRMFNEGVENELIPVDNWALFAEKGGIQGQVDWVPIQDIVNALDKLRSVRDETIALLQQVSGMADVMQGGVNNQY</sequence>
<comment type="caution">
    <text evidence="1">The sequence shown here is derived from an EMBL/GenBank/DDBJ whole genome shotgun (WGS) entry which is preliminary data.</text>
</comment>
<name>X0TXC6_9ZZZZ</name>
<evidence type="ECO:0000313" key="1">
    <source>
        <dbReference type="EMBL" id="GAF97919.1"/>
    </source>
</evidence>
<feature type="non-terminal residue" evidence="1">
    <location>
        <position position="291"/>
    </location>
</feature>
<dbReference type="AlphaFoldDB" id="X0TXC6"/>
<reference evidence="1" key="1">
    <citation type="journal article" date="2014" name="Front. Microbiol.">
        <title>High frequency of phylogenetically diverse reductive dehalogenase-homologous genes in deep subseafloor sedimentary metagenomes.</title>
        <authorList>
            <person name="Kawai M."/>
            <person name="Futagami T."/>
            <person name="Toyoda A."/>
            <person name="Takaki Y."/>
            <person name="Nishi S."/>
            <person name="Hori S."/>
            <person name="Arai W."/>
            <person name="Tsubouchi T."/>
            <person name="Morono Y."/>
            <person name="Uchiyama I."/>
            <person name="Ito T."/>
            <person name="Fujiyama A."/>
            <person name="Inagaki F."/>
            <person name="Takami H."/>
        </authorList>
    </citation>
    <scope>NUCLEOTIDE SEQUENCE</scope>
    <source>
        <strain evidence="1">Expedition CK06-06</strain>
    </source>
</reference>
<dbReference type="EMBL" id="BARS01014899">
    <property type="protein sequence ID" value="GAF97919.1"/>
    <property type="molecule type" value="Genomic_DNA"/>
</dbReference>
<feature type="non-terminal residue" evidence="1">
    <location>
        <position position="1"/>
    </location>
</feature>
<protein>
    <submittedName>
        <fullName evidence="1">Uncharacterized protein</fullName>
    </submittedName>
</protein>
<gene>
    <name evidence="1" type="ORF">S01H1_24748</name>
</gene>